<dbReference type="Pfam" id="PF07690">
    <property type="entry name" value="MFS_1"/>
    <property type="match status" value="1"/>
</dbReference>
<dbReference type="AlphaFoldDB" id="A0A0C2XNL6"/>
<dbReference type="GO" id="GO:0016020">
    <property type="term" value="C:membrane"/>
    <property type="evidence" value="ECO:0007669"/>
    <property type="project" value="UniProtKB-SubCell"/>
</dbReference>
<dbReference type="InterPro" id="IPR011701">
    <property type="entry name" value="MFS"/>
</dbReference>
<feature type="transmembrane region" description="Helical" evidence="7">
    <location>
        <begin position="164"/>
        <end position="187"/>
    </location>
</feature>
<feature type="transmembrane region" description="Helical" evidence="7">
    <location>
        <begin position="207"/>
        <end position="229"/>
    </location>
</feature>
<dbReference type="InterPro" id="IPR036259">
    <property type="entry name" value="MFS_trans_sf"/>
</dbReference>
<comment type="subcellular location">
    <subcellularLocation>
        <location evidence="1">Membrane</location>
        <topology evidence="1">Multi-pass membrane protein</topology>
    </subcellularLocation>
</comment>
<feature type="transmembrane region" description="Helical" evidence="7">
    <location>
        <begin position="373"/>
        <end position="394"/>
    </location>
</feature>
<dbReference type="HOGENOM" id="CLU_001265_54_6_1"/>
<dbReference type="CDD" id="cd17330">
    <property type="entry name" value="MFS_SLC46_TetA_like"/>
    <property type="match status" value="1"/>
</dbReference>
<evidence type="ECO:0000256" key="1">
    <source>
        <dbReference type="ARBA" id="ARBA00004141"/>
    </source>
</evidence>
<organism evidence="9 10">
    <name type="scientific">Hebeloma cylindrosporum</name>
    <dbReference type="NCBI Taxonomy" id="76867"/>
    <lineage>
        <taxon>Eukaryota</taxon>
        <taxon>Fungi</taxon>
        <taxon>Dikarya</taxon>
        <taxon>Basidiomycota</taxon>
        <taxon>Agaricomycotina</taxon>
        <taxon>Agaricomycetes</taxon>
        <taxon>Agaricomycetidae</taxon>
        <taxon>Agaricales</taxon>
        <taxon>Agaricineae</taxon>
        <taxon>Hymenogastraceae</taxon>
        <taxon>Hebeloma</taxon>
    </lineage>
</organism>
<evidence type="ECO:0000313" key="9">
    <source>
        <dbReference type="EMBL" id="KIM39253.1"/>
    </source>
</evidence>
<dbReference type="GO" id="GO:0022857">
    <property type="term" value="F:transmembrane transporter activity"/>
    <property type="evidence" value="ECO:0007669"/>
    <property type="project" value="InterPro"/>
</dbReference>
<keyword evidence="3 7" id="KW-0812">Transmembrane</keyword>
<evidence type="ECO:0000256" key="4">
    <source>
        <dbReference type="ARBA" id="ARBA00022989"/>
    </source>
</evidence>
<proteinExistence type="predicted"/>
<sequence length="473" mass="51654">MDGVENIFNDENTPLLGAQPESLKRKRTPLPWLQITIMLLLHTCEPISSQSIYPYINELVGKLGITGGDEQKIGYYAGFIESLFFATEAITVFQWSRTSDHVGRKPVLIFGMVGTIFSMLSVGLSRTFSTLVISRCLCGMLNGNIGVIKSTMGELTDTTNRAEAYALMTVVWALGGTLGPILGGSLTRPNERFPKVFTSQFWQEYPYFLPCLATSGFVFGNLIITSLFFEETVNTHKPQANTLHTPSPPDSFSERQQNSAGHEGVEIPVRALLTFPVVISIANYMTLAFLDISVNALLPLFFHMPIAMGGLGLNPVSIGYIMGFYGAGTGAFQVLFFSTLVKRFGTRRVFIMNIATFIPAFLVFPLISLVAKKWGLCIGVWLLVGWLLCMRFFIDTAYGCIFMHVTESAPNRKSLGAINGLAQTAVSSARAVGPALSTSLFSFSVQYNILGGYGVYTALTLLAGLAILLAVRL</sequence>
<evidence type="ECO:0000256" key="3">
    <source>
        <dbReference type="ARBA" id="ARBA00022692"/>
    </source>
</evidence>
<evidence type="ECO:0000313" key="10">
    <source>
        <dbReference type="Proteomes" id="UP000053424"/>
    </source>
</evidence>
<dbReference type="Gene3D" id="1.20.1250.20">
    <property type="entry name" value="MFS general substrate transporter like domains"/>
    <property type="match status" value="1"/>
</dbReference>
<gene>
    <name evidence="9" type="ORF">M413DRAFT_415849</name>
</gene>
<reference evidence="10" key="2">
    <citation type="submission" date="2015-01" db="EMBL/GenBank/DDBJ databases">
        <title>Evolutionary Origins and Diversification of the Mycorrhizal Mutualists.</title>
        <authorList>
            <consortium name="DOE Joint Genome Institute"/>
            <consortium name="Mycorrhizal Genomics Consortium"/>
            <person name="Kohler A."/>
            <person name="Kuo A."/>
            <person name="Nagy L.G."/>
            <person name="Floudas D."/>
            <person name="Copeland A."/>
            <person name="Barry K.W."/>
            <person name="Cichocki N."/>
            <person name="Veneault-Fourrey C."/>
            <person name="LaButti K."/>
            <person name="Lindquist E.A."/>
            <person name="Lipzen A."/>
            <person name="Lundell T."/>
            <person name="Morin E."/>
            <person name="Murat C."/>
            <person name="Riley R."/>
            <person name="Ohm R."/>
            <person name="Sun H."/>
            <person name="Tunlid A."/>
            <person name="Henrissat B."/>
            <person name="Grigoriev I.V."/>
            <person name="Hibbett D.S."/>
            <person name="Martin F."/>
        </authorList>
    </citation>
    <scope>NUCLEOTIDE SEQUENCE [LARGE SCALE GENOMIC DNA]</scope>
    <source>
        <strain evidence="10">h7</strain>
    </source>
</reference>
<feature type="transmembrane region" description="Helical" evidence="7">
    <location>
        <begin position="272"/>
        <end position="298"/>
    </location>
</feature>
<keyword evidence="2" id="KW-0813">Transport</keyword>
<evidence type="ECO:0000256" key="2">
    <source>
        <dbReference type="ARBA" id="ARBA00022448"/>
    </source>
</evidence>
<protein>
    <recommendedName>
        <fullName evidence="8">Major facilitator superfamily (MFS) profile domain-containing protein</fullName>
    </recommendedName>
</protein>
<evidence type="ECO:0000259" key="8">
    <source>
        <dbReference type="PROSITE" id="PS50850"/>
    </source>
</evidence>
<dbReference type="InterPro" id="IPR020846">
    <property type="entry name" value="MFS_dom"/>
</dbReference>
<dbReference type="OrthoDB" id="419616at2759"/>
<keyword evidence="5 7" id="KW-0472">Membrane</keyword>
<feature type="transmembrane region" description="Helical" evidence="7">
    <location>
        <begin position="318"/>
        <end position="337"/>
    </location>
</feature>
<evidence type="ECO:0000256" key="6">
    <source>
        <dbReference type="SAM" id="MobiDB-lite"/>
    </source>
</evidence>
<keyword evidence="4 7" id="KW-1133">Transmembrane helix</keyword>
<feature type="transmembrane region" description="Helical" evidence="7">
    <location>
        <begin position="349"/>
        <end position="367"/>
    </location>
</feature>
<evidence type="ECO:0000256" key="5">
    <source>
        <dbReference type="ARBA" id="ARBA00023136"/>
    </source>
</evidence>
<name>A0A0C2XNL6_HEBCY</name>
<dbReference type="PANTHER" id="PTHR23504:SF15">
    <property type="entry name" value="MAJOR FACILITATOR SUPERFAMILY (MFS) PROFILE DOMAIN-CONTAINING PROTEIN"/>
    <property type="match status" value="1"/>
</dbReference>
<accession>A0A0C2XNL6</accession>
<feature type="transmembrane region" description="Helical" evidence="7">
    <location>
        <begin position="107"/>
        <end position="126"/>
    </location>
</feature>
<feature type="transmembrane region" description="Helical" evidence="7">
    <location>
        <begin position="73"/>
        <end position="95"/>
    </location>
</feature>
<evidence type="ECO:0000256" key="7">
    <source>
        <dbReference type="SAM" id="Phobius"/>
    </source>
</evidence>
<feature type="region of interest" description="Disordered" evidence="6">
    <location>
        <begin position="239"/>
        <end position="262"/>
    </location>
</feature>
<dbReference type="Proteomes" id="UP000053424">
    <property type="component" value="Unassembled WGS sequence"/>
</dbReference>
<feature type="domain" description="Major facilitator superfamily (MFS) profile" evidence="8">
    <location>
        <begin position="34"/>
        <end position="473"/>
    </location>
</feature>
<feature type="transmembrane region" description="Helical" evidence="7">
    <location>
        <begin position="453"/>
        <end position="471"/>
    </location>
</feature>
<dbReference type="PROSITE" id="PS50850">
    <property type="entry name" value="MFS"/>
    <property type="match status" value="1"/>
</dbReference>
<keyword evidence="10" id="KW-1185">Reference proteome</keyword>
<dbReference type="PANTHER" id="PTHR23504">
    <property type="entry name" value="MAJOR FACILITATOR SUPERFAMILY DOMAIN-CONTAINING PROTEIN 10"/>
    <property type="match status" value="1"/>
</dbReference>
<dbReference type="EMBL" id="KN831786">
    <property type="protein sequence ID" value="KIM39253.1"/>
    <property type="molecule type" value="Genomic_DNA"/>
</dbReference>
<reference evidence="9 10" key="1">
    <citation type="submission" date="2014-04" db="EMBL/GenBank/DDBJ databases">
        <authorList>
            <consortium name="DOE Joint Genome Institute"/>
            <person name="Kuo A."/>
            <person name="Gay G."/>
            <person name="Dore J."/>
            <person name="Kohler A."/>
            <person name="Nagy L.G."/>
            <person name="Floudas D."/>
            <person name="Copeland A."/>
            <person name="Barry K.W."/>
            <person name="Cichocki N."/>
            <person name="Veneault-Fourrey C."/>
            <person name="LaButti K."/>
            <person name="Lindquist E.A."/>
            <person name="Lipzen A."/>
            <person name="Lundell T."/>
            <person name="Morin E."/>
            <person name="Murat C."/>
            <person name="Sun H."/>
            <person name="Tunlid A."/>
            <person name="Henrissat B."/>
            <person name="Grigoriev I.V."/>
            <person name="Hibbett D.S."/>
            <person name="Martin F."/>
            <person name="Nordberg H.P."/>
            <person name="Cantor M.N."/>
            <person name="Hua S.X."/>
        </authorList>
    </citation>
    <scope>NUCLEOTIDE SEQUENCE [LARGE SCALE GENOMIC DNA]</scope>
    <source>
        <strain evidence="10">h7</strain>
    </source>
</reference>
<dbReference type="SUPFAM" id="SSF103473">
    <property type="entry name" value="MFS general substrate transporter"/>
    <property type="match status" value="1"/>
</dbReference>